<keyword evidence="1" id="KW-0732">Signal</keyword>
<keyword evidence="3" id="KW-1185">Reference proteome</keyword>
<protein>
    <submittedName>
        <fullName evidence="2">Uncharacterized protein</fullName>
    </submittedName>
</protein>
<comment type="caution">
    <text evidence="2">The sequence shown here is derived from an EMBL/GenBank/DDBJ whole genome shotgun (WGS) entry which is preliminary data.</text>
</comment>
<proteinExistence type="predicted"/>
<dbReference type="STRING" id="490622.A0A395NTP1"/>
<feature type="signal peptide" evidence="1">
    <location>
        <begin position="1"/>
        <end position="22"/>
    </location>
</feature>
<evidence type="ECO:0000313" key="3">
    <source>
        <dbReference type="Proteomes" id="UP000266272"/>
    </source>
</evidence>
<name>A0A395NTP1_TRIAR</name>
<reference evidence="2 3" key="1">
    <citation type="journal article" date="2018" name="PLoS Pathog.">
        <title>Evolution of structural diversity of trichothecenes, a family of toxins produced by plant pathogenic and entomopathogenic fungi.</title>
        <authorList>
            <person name="Proctor R.H."/>
            <person name="McCormick S.P."/>
            <person name="Kim H.S."/>
            <person name="Cardoza R.E."/>
            <person name="Stanley A.M."/>
            <person name="Lindo L."/>
            <person name="Kelly A."/>
            <person name="Brown D.W."/>
            <person name="Lee T."/>
            <person name="Vaughan M.M."/>
            <person name="Alexander N.J."/>
            <person name="Busman M."/>
            <person name="Gutierrez S."/>
        </authorList>
    </citation>
    <scope>NUCLEOTIDE SEQUENCE [LARGE SCALE GENOMIC DNA]</scope>
    <source>
        <strain evidence="2 3">IBT 40837</strain>
    </source>
</reference>
<accession>A0A395NTP1</accession>
<sequence length="609" mass="68963">MNIANLLLNLDLLLSQNGTSLSGPLNSNRIARGNTPSGALDHVLQADVPPSESDTRLWIVDRILEPQTIPHFIEAAMFGILSDGSRSSFPPLPEDVVMLMQQPLASWAPPPFDVSHEIPVQQIMIRIGSHEDSTRLVPISKELHSMKSRLWEGIMPLSERRWKDLSLDAPENFHAACQYLCAVTNTFHYLNLPPIKAALRETYNLIWGHLRDFETALNAKNRLEQQPEIQIAARWHEYIKAHFDFISSRSHHWVVSSVDRLRIPILEELARLPTLAEPDAHQWALTDKLHDLGENVAQADSAIFLPMDGYEGEGIPSQDDAMPRSDATEPYRKEPISFSANTHCRKGDYYLRVKYLSRTELWLGQDRHDPDPGLPSGFDLVSDISQTARSQVRAQDKARLELRGEPMTLEKELWVEKANQYIGSGNNFEWGFAVYRFSHDHTDEEWEAFKSKFEADVANWGHELNGAEDLKERSKIYWRDARDLGIVDGDIESLRIHFQAFRDSEDFPAGVHSDIVLAADKAVIDSYLWPTPQHDGFVIAIDVDHDPNEVDPQRLAESPGYTGVVRVLGSLLWDDVGALVFTQTQHLTELWPLAMHHPQGVYEGPLGGF</sequence>
<dbReference type="EMBL" id="PXOA01000168">
    <property type="protein sequence ID" value="RFU79261.1"/>
    <property type="molecule type" value="Genomic_DNA"/>
</dbReference>
<dbReference type="Proteomes" id="UP000266272">
    <property type="component" value="Unassembled WGS sequence"/>
</dbReference>
<evidence type="ECO:0000313" key="2">
    <source>
        <dbReference type="EMBL" id="RFU79261.1"/>
    </source>
</evidence>
<dbReference type="AlphaFoldDB" id="A0A395NTP1"/>
<dbReference type="OrthoDB" id="3437405at2759"/>
<organism evidence="2 3">
    <name type="scientific">Trichoderma arundinaceum</name>
    <dbReference type="NCBI Taxonomy" id="490622"/>
    <lineage>
        <taxon>Eukaryota</taxon>
        <taxon>Fungi</taxon>
        <taxon>Dikarya</taxon>
        <taxon>Ascomycota</taxon>
        <taxon>Pezizomycotina</taxon>
        <taxon>Sordariomycetes</taxon>
        <taxon>Hypocreomycetidae</taxon>
        <taxon>Hypocreales</taxon>
        <taxon>Hypocreaceae</taxon>
        <taxon>Trichoderma</taxon>
    </lineage>
</organism>
<feature type="chain" id="PRO_5017413524" evidence="1">
    <location>
        <begin position="23"/>
        <end position="609"/>
    </location>
</feature>
<gene>
    <name evidence="2" type="ORF">TARUN_2973</name>
</gene>
<evidence type="ECO:0000256" key="1">
    <source>
        <dbReference type="SAM" id="SignalP"/>
    </source>
</evidence>